<evidence type="ECO:0000313" key="2">
    <source>
        <dbReference type="EMBL" id="EXJ15819.1"/>
    </source>
</evidence>
<comment type="caution">
    <text evidence="2">The sequence shown here is derived from an EMBL/GenBank/DDBJ whole genome shotgun (WGS) entry which is preliminary data.</text>
</comment>
<organism evidence="2 3">
    <name type="scientific">Imhoffiella purpurea</name>
    <dbReference type="NCBI Taxonomy" id="1249627"/>
    <lineage>
        <taxon>Bacteria</taxon>
        <taxon>Pseudomonadati</taxon>
        <taxon>Pseudomonadota</taxon>
        <taxon>Gammaproteobacteria</taxon>
        <taxon>Chromatiales</taxon>
        <taxon>Chromatiaceae</taxon>
        <taxon>Imhoffiella</taxon>
    </lineage>
</organism>
<keyword evidence="3" id="KW-1185">Reference proteome</keyword>
<dbReference type="AlphaFoldDB" id="W9V8T8"/>
<gene>
    <name evidence="2" type="ORF">D779_1043</name>
</gene>
<evidence type="ECO:0000256" key="1">
    <source>
        <dbReference type="SAM" id="MobiDB-lite"/>
    </source>
</evidence>
<dbReference type="EMBL" id="AONC01000021">
    <property type="protein sequence ID" value="EXJ15819.1"/>
    <property type="molecule type" value="Genomic_DNA"/>
</dbReference>
<feature type="region of interest" description="Disordered" evidence="1">
    <location>
        <begin position="1"/>
        <end position="20"/>
    </location>
</feature>
<accession>W9V8T8</accession>
<proteinExistence type="predicted"/>
<dbReference type="Proteomes" id="UP000019460">
    <property type="component" value="Unassembled WGS sequence"/>
</dbReference>
<name>W9V8T8_9GAMM</name>
<reference evidence="2 3" key="1">
    <citation type="submission" date="2012-11" db="EMBL/GenBank/DDBJ databases">
        <title>Genome assembly of Thiorhodococcus sp. AK35.</title>
        <authorList>
            <person name="Nupur N."/>
            <person name="Khatri I."/>
            <person name="Subramanian S."/>
            <person name="Pinnaka A."/>
        </authorList>
    </citation>
    <scope>NUCLEOTIDE SEQUENCE [LARGE SCALE GENOMIC DNA]</scope>
    <source>
        <strain evidence="2 3">AK35</strain>
    </source>
</reference>
<evidence type="ECO:0000313" key="3">
    <source>
        <dbReference type="Proteomes" id="UP000019460"/>
    </source>
</evidence>
<dbReference type="RefSeq" id="WP_043751743.1">
    <property type="nucleotide sequence ID" value="NZ_AONC01000021.1"/>
</dbReference>
<protein>
    <submittedName>
        <fullName evidence="2">Uncharacterized protein</fullName>
    </submittedName>
</protein>
<sequence length="76" mass="8332">MDFMGEAAQDRLRSGKNQPQIAKVLADDRQRNLLLDRHAAYLSRRLQHDGELLATAAFTRSAAGTLLGALARLQSA</sequence>